<accession>A0A3M6TNA8</accession>
<sequence>NSKHRHETRSSSSGNYNVQTSRLNLNQDSFSRFGAKLWNAIPNEFRQLSKGAFKRNFHDFLLSIMEAEDDYVEVPILLQKMANSASSTQLVLIYPDSVEKKNDDLWRYFQWKINHWDAATHLLLVEKRQEELRGQERKKRTYTKQKSLFWLEGVKQESAKKGCKDFNHTSNIKFHC</sequence>
<dbReference type="Proteomes" id="UP000275408">
    <property type="component" value="Unassembled WGS sequence"/>
</dbReference>
<proteinExistence type="predicted"/>
<keyword evidence="2" id="KW-1185">Reference proteome</keyword>
<protein>
    <submittedName>
        <fullName evidence="1">Uncharacterized protein</fullName>
    </submittedName>
</protein>
<organism evidence="1 2">
    <name type="scientific">Pocillopora damicornis</name>
    <name type="common">Cauliflower coral</name>
    <name type="synonym">Millepora damicornis</name>
    <dbReference type="NCBI Taxonomy" id="46731"/>
    <lineage>
        <taxon>Eukaryota</taxon>
        <taxon>Metazoa</taxon>
        <taxon>Cnidaria</taxon>
        <taxon>Anthozoa</taxon>
        <taxon>Hexacorallia</taxon>
        <taxon>Scleractinia</taxon>
        <taxon>Astrocoeniina</taxon>
        <taxon>Pocilloporidae</taxon>
        <taxon>Pocillopora</taxon>
    </lineage>
</organism>
<gene>
    <name evidence="1" type="ORF">pdam_00025191</name>
</gene>
<feature type="non-terminal residue" evidence="1">
    <location>
        <position position="1"/>
    </location>
</feature>
<comment type="caution">
    <text evidence="1">The sequence shown here is derived from an EMBL/GenBank/DDBJ whole genome shotgun (WGS) entry which is preliminary data.</text>
</comment>
<reference evidence="1 2" key="1">
    <citation type="journal article" date="2018" name="Sci. Rep.">
        <title>Comparative analysis of the Pocillopora damicornis genome highlights role of immune system in coral evolution.</title>
        <authorList>
            <person name="Cunning R."/>
            <person name="Bay R.A."/>
            <person name="Gillette P."/>
            <person name="Baker A.C."/>
            <person name="Traylor-Knowles N."/>
        </authorList>
    </citation>
    <scope>NUCLEOTIDE SEQUENCE [LARGE SCALE GENOMIC DNA]</scope>
    <source>
        <strain evidence="1">RSMAS</strain>
        <tissue evidence="1">Whole animal</tissue>
    </source>
</reference>
<evidence type="ECO:0000313" key="1">
    <source>
        <dbReference type="EMBL" id="RMX42791.1"/>
    </source>
</evidence>
<dbReference type="EMBL" id="RCHS01003278">
    <property type="protein sequence ID" value="RMX42791.1"/>
    <property type="molecule type" value="Genomic_DNA"/>
</dbReference>
<evidence type="ECO:0000313" key="2">
    <source>
        <dbReference type="Proteomes" id="UP000275408"/>
    </source>
</evidence>
<feature type="non-terminal residue" evidence="1">
    <location>
        <position position="176"/>
    </location>
</feature>
<name>A0A3M6TNA8_POCDA</name>
<dbReference type="AlphaFoldDB" id="A0A3M6TNA8"/>